<dbReference type="Proteomes" id="UP000198703">
    <property type="component" value="Unassembled WGS sequence"/>
</dbReference>
<keyword evidence="1" id="KW-0812">Transmembrane</keyword>
<organism evidence="3 4">
    <name type="scientific">Rubrimonas cliftonensis</name>
    <dbReference type="NCBI Taxonomy" id="89524"/>
    <lineage>
        <taxon>Bacteria</taxon>
        <taxon>Pseudomonadati</taxon>
        <taxon>Pseudomonadota</taxon>
        <taxon>Alphaproteobacteria</taxon>
        <taxon>Rhodobacterales</taxon>
        <taxon>Paracoccaceae</taxon>
        <taxon>Rubrimonas</taxon>
    </lineage>
</organism>
<dbReference type="RefSeq" id="WP_093255021.1">
    <property type="nucleotide sequence ID" value="NZ_FNQM01000012.1"/>
</dbReference>
<dbReference type="OrthoDB" id="9815212at2"/>
<evidence type="ECO:0008006" key="5">
    <source>
        <dbReference type="Google" id="ProtNLM"/>
    </source>
</evidence>
<feature type="signal peptide" evidence="2">
    <location>
        <begin position="1"/>
        <end position="22"/>
    </location>
</feature>
<feature type="transmembrane region" description="Helical" evidence="1">
    <location>
        <begin position="229"/>
        <end position="247"/>
    </location>
</feature>
<keyword evidence="4" id="KW-1185">Reference proteome</keyword>
<feature type="chain" id="PRO_5011530341" description="Transmembrane protein (Alph_Pro_TM)" evidence="2">
    <location>
        <begin position="23"/>
        <end position="255"/>
    </location>
</feature>
<dbReference type="EMBL" id="FNQM01000012">
    <property type="protein sequence ID" value="SEA80167.1"/>
    <property type="molecule type" value="Genomic_DNA"/>
</dbReference>
<protein>
    <recommendedName>
        <fullName evidence="5">Transmembrane protein (Alph_Pro_TM)</fullName>
    </recommendedName>
</protein>
<evidence type="ECO:0000256" key="2">
    <source>
        <dbReference type="SAM" id="SignalP"/>
    </source>
</evidence>
<proteinExistence type="predicted"/>
<gene>
    <name evidence="3" type="ORF">SAMN05444370_11256</name>
</gene>
<name>A0A1H4E5Q4_9RHOB</name>
<evidence type="ECO:0000313" key="4">
    <source>
        <dbReference type="Proteomes" id="UP000198703"/>
    </source>
</evidence>
<evidence type="ECO:0000256" key="1">
    <source>
        <dbReference type="SAM" id="Phobius"/>
    </source>
</evidence>
<dbReference type="InterPro" id="IPR019088">
    <property type="entry name" value="CHP02186-rel_TM"/>
</dbReference>
<dbReference type="STRING" id="89524.SAMN05444370_11256"/>
<keyword evidence="1" id="KW-0472">Membrane</keyword>
<dbReference type="AlphaFoldDB" id="A0A1H4E5Q4"/>
<sequence>MTARALIAATLLLLAAAGRAPAERVVADVSQNRIAITAGFDGSELFVYGAVARIAPPLEGRMGVVVRIAGPSTPVLVRRKSRVLGVWANTSSELVDAAPSYYAVAATGPIDETISHTENLRHRVSLRHALRLVDAASTGDEREAFLDAVTRLRESSGLYVIAPGGVAVTGDVLFRASFQLPANIVEGAYRVTVLLTRDRRVIDVFETEIDVAKAGIERLLYDASRQQPLVYGIIAIAIAMAAGLAASETFRWLRR</sequence>
<keyword evidence="2" id="KW-0732">Signal</keyword>
<dbReference type="Pfam" id="PF09608">
    <property type="entry name" value="Alph_Pro_TM"/>
    <property type="match status" value="1"/>
</dbReference>
<accession>A0A1H4E5Q4</accession>
<keyword evidence="1" id="KW-1133">Transmembrane helix</keyword>
<evidence type="ECO:0000313" key="3">
    <source>
        <dbReference type="EMBL" id="SEA80167.1"/>
    </source>
</evidence>
<reference evidence="3 4" key="1">
    <citation type="submission" date="2016-10" db="EMBL/GenBank/DDBJ databases">
        <authorList>
            <person name="de Groot N.N."/>
        </authorList>
    </citation>
    <scope>NUCLEOTIDE SEQUENCE [LARGE SCALE GENOMIC DNA]</scope>
    <source>
        <strain evidence="3 4">DSM 15345</strain>
    </source>
</reference>